<organism evidence="1">
    <name type="scientific">marine sediment metagenome</name>
    <dbReference type="NCBI Taxonomy" id="412755"/>
    <lineage>
        <taxon>unclassified sequences</taxon>
        <taxon>metagenomes</taxon>
        <taxon>ecological metagenomes</taxon>
    </lineage>
</organism>
<dbReference type="EMBL" id="LAZR01032962">
    <property type="protein sequence ID" value="KKL49425.1"/>
    <property type="molecule type" value="Genomic_DNA"/>
</dbReference>
<proteinExistence type="predicted"/>
<evidence type="ECO:0000313" key="1">
    <source>
        <dbReference type="EMBL" id="KKL49425.1"/>
    </source>
</evidence>
<comment type="caution">
    <text evidence="1">The sequence shown here is derived from an EMBL/GenBank/DDBJ whole genome shotgun (WGS) entry which is preliminary data.</text>
</comment>
<dbReference type="AlphaFoldDB" id="A0A0F9EWV0"/>
<sequence length="44" mass="5250">MKKTKLYVPPYLVEHVKKICGNQFEIVVITKLSERKKDEQSQSW</sequence>
<gene>
    <name evidence="1" type="ORF">LCGC14_2315650</name>
</gene>
<protein>
    <submittedName>
        <fullName evidence="1">Uncharacterized protein</fullName>
    </submittedName>
</protein>
<accession>A0A0F9EWV0</accession>
<reference evidence="1" key="1">
    <citation type="journal article" date="2015" name="Nature">
        <title>Complex archaea that bridge the gap between prokaryotes and eukaryotes.</title>
        <authorList>
            <person name="Spang A."/>
            <person name="Saw J.H."/>
            <person name="Jorgensen S.L."/>
            <person name="Zaremba-Niedzwiedzka K."/>
            <person name="Martijn J."/>
            <person name="Lind A.E."/>
            <person name="van Eijk R."/>
            <person name="Schleper C."/>
            <person name="Guy L."/>
            <person name="Ettema T.J."/>
        </authorList>
    </citation>
    <scope>NUCLEOTIDE SEQUENCE</scope>
</reference>
<name>A0A0F9EWV0_9ZZZZ</name>